<evidence type="ECO:0000313" key="2">
    <source>
        <dbReference type="EMBL" id="HDD52853.1"/>
    </source>
</evidence>
<dbReference type="EMBL" id="DQWS01000081">
    <property type="protein sequence ID" value="HDD52853.1"/>
    <property type="molecule type" value="Genomic_DNA"/>
</dbReference>
<dbReference type="InterPro" id="IPR014444">
    <property type="entry name" value="PH1575-like"/>
</dbReference>
<sequence length="279" mass="31285">MRIHPECYPCFLRQAYNTLKLVTGDESLQERVLKAIMRKLAGYEGGDPPPKVSLLIYGTISQETGVEDPYKSKKRKYNRMALELYPRLKEMVERADDPLLAAVKVAIAGNIIDFGVGRPFELESLEVLEKLELVVSHYESFRKDLKRAKTILYIGDNAGEVVFDRVLLETIKGKELFFSVRSGPIINDATIEDAYEAGIDRVASILESGSQVPGTLLDEVSPEFKELFWEADMVISKGQGNFETLDDAPREIYFFLRAKCDVVAGLLGVNVGDTLLIKK</sequence>
<accession>A0A7C0U6L4</accession>
<dbReference type="InterPro" id="IPR036075">
    <property type="entry name" value="ARMT-1-like_metal-bd_sf"/>
</dbReference>
<comment type="caution">
    <text evidence="2">The sequence shown here is derived from an EMBL/GenBank/DDBJ whole genome shotgun (WGS) entry which is preliminary data.</text>
</comment>
<evidence type="ECO:0000259" key="1">
    <source>
        <dbReference type="Pfam" id="PF01937"/>
    </source>
</evidence>
<dbReference type="SUPFAM" id="SSF111321">
    <property type="entry name" value="AF1104-like"/>
    <property type="match status" value="1"/>
</dbReference>
<organism evidence="2">
    <name type="scientific">Thermosulfidibacter takaii</name>
    <dbReference type="NCBI Taxonomy" id="412593"/>
    <lineage>
        <taxon>Bacteria</taxon>
        <taxon>Pseudomonadati</taxon>
        <taxon>Thermosulfidibacterota</taxon>
        <taxon>Thermosulfidibacteria</taxon>
        <taxon>Thermosulfidibacterales</taxon>
        <taxon>Thermosulfidibacteraceae</taxon>
    </lineage>
</organism>
<dbReference type="PIRSF" id="PIRSF006593">
    <property type="entry name" value="UCP006593"/>
    <property type="match status" value="1"/>
</dbReference>
<feature type="domain" description="Damage-control phosphatase ARMT1-like metal-binding" evidence="1">
    <location>
        <begin position="3"/>
        <end position="274"/>
    </location>
</feature>
<dbReference type="Gene3D" id="3.40.50.10880">
    <property type="entry name" value="Uncharacterised protein PF01937, DUF89, domain 3"/>
    <property type="match status" value="1"/>
</dbReference>
<protein>
    <submittedName>
        <fullName evidence="2">DUF89 family protein</fullName>
    </submittedName>
</protein>
<dbReference type="AlphaFoldDB" id="A0A7C0U6L4"/>
<proteinExistence type="predicted"/>
<reference evidence="2" key="1">
    <citation type="journal article" date="2020" name="mSystems">
        <title>Genome- and Community-Level Interaction Insights into Carbon Utilization and Element Cycling Functions of Hydrothermarchaeota in Hydrothermal Sediment.</title>
        <authorList>
            <person name="Zhou Z."/>
            <person name="Liu Y."/>
            <person name="Xu W."/>
            <person name="Pan J."/>
            <person name="Luo Z.H."/>
            <person name="Li M."/>
        </authorList>
    </citation>
    <scope>NUCLEOTIDE SEQUENCE [LARGE SCALE GENOMIC DNA]</scope>
    <source>
        <strain evidence="2">HyVt-115</strain>
    </source>
</reference>
<gene>
    <name evidence="2" type="ORF">ENF32_02135</name>
</gene>
<dbReference type="Proteomes" id="UP000885690">
    <property type="component" value="Unassembled WGS sequence"/>
</dbReference>
<name>A0A7C0U6L4_9BACT</name>
<dbReference type="Pfam" id="PF01937">
    <property type="entry name" value="ARMT1-like_dom"/>
    <property type="match status" value="1"/>
</dbReference>
<dbReference type="Gene3D" id="1.10.285.20">
    <property type="entry name" value="Uncharacterised protein PF01937, DUF89, domain 2"/>
    <property type="match status" value="1"/>
</dbReference>
<dbReference type="InterPro" id="IPR002791">
    <property type="entry name" value="ARMT1-like_metal-bd"/>
</dbReference>
<dbReference type="Gene3D" id="1.10.8.380">
    <property type="entry name" value="Uncharacterised protein PF01937, DUF89, domain 1"/>
    <property type="match status" value="1"/>
</dbReference>